<dbReference type="InterPro" id="IPR026983">
    <property type="entry name" value="DHC"/>
</dbReference>
<dbReference type="Gene3D" id="1.10.287.2620">
    <property type="match status" value="1"/>
</dbReference>
<dbReference type="InterPro" id="IPR042222">
    <property type="entry name" value="Dynein_2_N"/>
</dbReference>
<dbReference type="Gene3D" id="3.40.50.300">
    <property type="entry name" value="P-loop containing nucleotide triphosphate hydrolases"/>
    <property type="match status" value="2"/>
</dbReference>
<dbReference type="FunFam" id="1.20.58.1120:FF:000007">
    <property type="entry name" value="Dynein heavy chain 4"/>
    <property type="match status" value="1"/>
</dbReference>
<organism evidence="16 17">
    <name type="scientific">Henosepilachna vigintioctopunctata</name>
    <dbReference type="NCBI Taxonomy" id="420089"/>
    <lineage>
        <taxon>Eukaryota</taxon>
        <taxon>Metazoa</taxon>
        <taxon>Ecdysozoa</taxon>
        <taxon>Arthropoda</taxon>
        <taxon>Hexapoda</taxon>
        <taxon>Insecta</taxon>
        <taxon>Pterygota</taxon>
        <taxon>Neoptera</taxon>
        <taxon>Endopterygota</taxon>
        <taxon>Coleoptera</taxon>
        <taxon>Polyphaga</taxon>
        <taxon>Cucujiformia</taxon>
        <taxon>Coccinelloidea</taxon>
        <taxon>Coccinellidae</taxon>
        <taxon>Epilachninae</taxon>
        <taxon>Epilachnini</taxon>
        <taxon>Henosepilachna</taxon>
    </lineage>
</organism>
<evidence type="ECO:0000256" key="9">
    <source>
        <dbReference type="ARBA" id="ARBA00023054"/>
    </source>
</evidence>
<keyword evidence="10" id="KW-0505">Motor protein</keyword>
<evidence type="ECO:0000256" key="11">
    <source>
        <dbReference type="ARBA" id="ARBA00023212"/>
    </source>
</evidence>
<evidence type="ECO:0000313" key="17">
    <source>
        <dbReference type="Proteomes" id="UP001431783"/>
    </source>
</evidence>
<dbReference type="GO" id="GO:0030286">
    <property type="term" value="C:dynein complex"/>
    <property type="evidence" value="ECO:0007669"/>
    <property type="project" value="UniProtKB-KW"/>
</dbReference>
<evidence type="ECO:0000256" key="6">
    <source>
        <dbReference type="ARBA" id="ARBA00022741"/>
    </source>
</evidence>
<reference evidence="16 17" key="1">
    <citation type="submission" date="2023-03" db="EMBL/GenBank/DDBJ databases">
        <title>Genome insight into feeding habits of ladybird beetles.</title>
        <authorList>
            <person name="Li H.-S."/>
            <person name="Huang Y.-H."/>
            <person name="Pang H."/>
        </authorList>
    </citation>
    <scope>NUCLEOTIDE SEQUENCE [LARGE SCALE GENOMIC DNA]</scope>
    <source>
        <strain evidence="16">SYSU_2023b</strain>
        <tissue evidence="16">Whole body</tissue>
    </source>
</reference>
<sequence length="1755" mass="202890">MDNDTPESAGDSNKRKSSDGRELLKKKRVEKNPNVGGRLVCRPPVELKRPSHSIPFHVPHRKLLEKIEFKKKLVEPLTGFSAERQALVRPTYDRMGWSFDSSNERSKFLAPSFHEMYEEPKREHLPLPHHTVSNVVDQKKLIDVMRQTTDGSFVYLTYAVPKSSELYTPYALKIVNFNEVDKTNFFTMSSKGVMQQIGNDAIYTSLEKWEAEYDMYCRLMRIKTFYFFRLWKGFNVWRKLIIFRKFTQARNYLDGNLFILNSTLRDGLLDIQDMCVNLYDTTFVDTADIQNRWLFYFIEDQMYKMETVVRKIKNFRFLGQDIIYNACQGALLGKGFVIDETVFDAKDRKKRVQKWSYIEQANKKKFCERLSCYIIVADYMMINMLHLLLTNSIHQMNEAFEKHIRFLPSREKISAIENLSVILESERPQGEPELPFFYIYFFLKPNSLKVDPSLEIATQTFKQLLGMWRDHSTAIKSFVGDVAFSVFTSPTINGKTEDRICGYGPTLHFYLTCDEEMEESIEHFYDLIKTNYESVQEYCDRFIDLMTFYTEDMATEDDTVKDERSLETFRSWLERYHYEIETIENIVDHQNLGLYRVDLTYLKQTALPAPSRLLALVEHTFPWIGKTKVDDLSVEVENAMTFLEKEPLQTLEFVEYLEYLEKATEKVDEMENILDYCKELYDMLEEYHIPAPLEELNAYLGLSVQLGTLRNLVDKKIEDTVMIIRKFTVAMNKDISVLIGEIGVIKDECMEPWLYDIESNMSVVMEALNDLNDRLNKCQNKAAEFKSYQKQFRMEVTRFDMLDEVQNDVKLRMLLWESVDTWAKTMDEWYHCEFNTLNVEDMNGFIAKNVKNVNQLEKGIPKNLIVPKLKDDVELMKDKMSVITYLRNPALRPRHWMKIETLLNHKFKPDEPITLEVLENLKCFNYPNELQEISGQASSEAGLEALLKKVEEAWKTLEFVVLPHKEAKDVFILGSVEEVQTVLDESNININTISASRHVGPIKSRVEEWAKFLERFSRTLDEWMTCQQNWVYLEIIFSAPDIQRQLPAESKLFLIVDKAWKELMRRTAKVPLAQEAANYPNLLEILQKNNMLLEQIMKCLESYLETKRVAFPRFYFLSNDELLDILAQTRNPHAVQPHLRKCFDAIAKLEFGVKEEEMTIASKSRLTMSDSMMKKPKSSLVLTTDIMAMISPEGERVPLTKGLKARGNVEDWLGKVEESMVISLRRIMKAALVDYQQRPRIDWVTRHPNQVILAVSQIMWARGVHEILDRTDEQKLKKLDQYLKNCITDLNDLAILIRSDLPKVTRLILIALITIDVHARDTLSNILAKKIKDCYSFEWLKVLRYYWDDKIDDCVTKMSSASYVYGYEYLGAAGVLVITPLTDRCYLCLMGALQLDLGGAPAGPAGTGKTETTKDLAKALAIQCVVFNCSEGLDYKMMGRFFSGLAQSGAWCCFDEFNRLNIEVLSVIAQQIITIRNAKAAKLARFMFEGREIKLVQKCAAFITMNPGYAGRTELPDNLKALFRPIAMMVPDYALIAEVILYSEGFESSRGLSQKMVQMYKLCSEQLSQQDHYDFGMRAVKSVLVMAGSLKRNNPDRNEDVVLICALRDSNLPKFLADDAILFQGILSDLFPGIELPVEDYGVLYHAIEFVLMEWNFQTVAAQISKVIQLYETMIVRWGVMLVGPTGGGKSVILKSLDRALTKLSKDGVEGPYYRPVQTYTLNPKAVSAGELYGEVNPLTLEWRDGLIGIMTRTA</sequence>
<dbReference type="GO" id="GO:0051959">
    <property type="term" value="F:dynein light intermediate chain binding"/>
    <property type="evidence" value="ECO:0007669"/>
    <property type="project" value="InterPro"/>
</dbReference>
<dbReference type="Gene3D" id="1.20.58.1120">
    <property type="match status" value="1"/>
</dbReference>
<evidence type="ECO:0000256" key="2">
    <source>
        <dbReference type="ARBA" id="ARBA00008887"/>
    </source>
</evidence>
<evidence type="ECO:0000256" key="7">
    <source>
        <dbReference type="ARBA" id="ARBA00022840"/>
    </source>
</evidence>
<comment type="caution">
    <text evidence="16">The sequence shown here is derived from an EMBL/GenBank/DDBJ whole genome shotgun (WGS) entry which is preliminary data.</text>
</comment>
<dbReference type="FunFam" id="1.10.287.2620:FF:000001">
    <property type="entry name" value="Cytoplasmic dynein heavy chain 1"/>
    <property type="match status" value="1"/>
</dbReference>
<evidence type="ECO:0000259" key="15">
    <source>
        <dbReference type="Pfam" id="PF12774"/>
    </source>
</evidence>
<dbReference type="InterPro" id="IPR043157">
    <property type="entry name" value="Dynein_AAA1S"/>
</dbReference>
<dbReference type="EMBL" id="JARQZJ010000059">
    <property type="protein sequence ID" value="KAK9878781.1"/>
    <property type="molecule type" value="Genomic_DNA"/>
</dbReference>
<keyword evidence="6" id="KW-0547">Nucleotide-binding</keyword>
<evidence type="ECO:0000256" key="10">
    <source>
        <dbReference type="ARBA" id="ARBA00023175"/>
    </source>
</evidence>
<evidence type="ECO:0000256" key="13">
    <source>
        <dbReference type="SAM" id="MobiDB-lite"/>
    </source>
</evidence>
<dbReference type="FunFam" id="3.20.180.20:FF:000004">
    <property type="entry name" value="Dynein axonemal heavy chain 6"/>
    <property type="match status" value="1"/>
</dbReference>
<dbReference type="GO" id="GO:0005874">
    <property type="term" value="C:microtubule"/>
    <property type="evidence" value="ECO:0007669"/>
    <property type="project" value="UniProtKB-KW"/>
</dbReference>
<gene>
    <name evidence="16" type="ORF">WA026_023801</name>
</gene>
<keyword evidence="8" id="KW-0243">Dynein</keyword>
<evidence type="ECO:0000259" key="14">
    <source>
        <dbReference type="Pfam" id="PF08393"/>
    </source>
</evidence>
<feature type="non-terminal residue" evidence="16">
    <location>
        <position position="1755"/>
    </location>
</feature>
<keyword evidence="7" id="KW-0067">ATP-binding</keyword>
<dbReference type="Gene3D" id="1.20.140.100">
    <property type="entry name" value="Dynein heavy chain, N-terminal domain 2"/>
    <property type="match status" value="1"/>
</dbReference>
<dbReference type="Pfam" id="PF12774">
    <property type="entry name" value="AAA_6"/>
    <property type="match status" value="1"/>
</dbReference>
<keyword evidence="5" id="KW-0677">Repeat</keyword>
<protein>
    <recommendedName>
        <fullName evidence="18">Dynein heavy chain 6, axonemal</fullName>
    </recommendedName>
</protein>
<keyword evidence="11" id="KW-0206">Cytoskeleton</keyword>
<evidence type="ECO:0000256" key="3">
    <source>
        <dbReference type="ARBA" id="ARBA00022490"/>
    </source>
</evidence>
<dbReference type="GO" id="GO:0007018">
    <property type="term" value="P:microtubule-based movement"/>
    <property type="evidence" value="ECO:0007669"/>
    <property type="project" value="InterPro"/>
</dbReference>
<evidence type="ECO:0000256" key="5">
    <source>
        <dbReference type="ARBA" id="ARBA00022737"/>
    </source>
</evidence>
<dbReference type="PANTHER" id="PTHR45703:SF36">
    <property type="entry name" value="DYNEIN HEAVY CHAIN, CYTOPLASMIC"/>
    <property type="match status" value="1"/>
</dbReference>
<dbReference type="InterPro" id="IPR013602">
    <property type="entry name" value="Dynein_heavy_linker"/>
</dbReference>
<dbReference type="InterPro" id="IPR042228">
    <property type="entry name" value="Dynein_linker_3"/>
</dbReference>
<dbReference type="Pfam" id="PF08393">
    <property type="entry name" value="DHC_N2"/>
    <property type="match status" value="1"/>
</dbReference>
<evidence type="ECO:0000256" key="12">
    <source>
        <dbReference type="SAM" id="Coils"/>
    </source>
</evidence>
<keyword evidence="4" id="KW-0493">Microtubule</keyword>
<dbReference type="Proteomes" id="UP001431783">
    <property type="component" value="Unassembled WGS sequence"/>
</dbReference>
<comment type="subcellular location">
    <subcellularLocation>
        <location evidence="1">Cytoplasm</location>
        <location evidence="1">Cytoskeleton</location>
    </subcellularLocation>
</comment>
<proteinExistence type="inferred from homology"/>
<comment type="similarity">
    <text evidence="2">Belongs to the dynein heavy chain family.</text>
</comment>
<keyword evidence="9 12" id="KW-0175">Coiled coil</keyword>
<dbReference type="GO" id="GO:0005524">
    <property type="term" value="F:ATP binding"/>
    <property type="evidence" value="ECO:0007669"/>
    <property type="project" value="UniProtKB-KW"/>
</dbReference>
<feature type="region of interest" description="Disordered" evidence="13">
    <location>
        <begin position="1"/>
        <end position="37"/>
    </location>
</feature>
<dbReference type="FunFam" id="1.20.140.100:FF:000004">
    <property type="entry name" value="Dynein axonemal heavy chain 6"/>
    <property type="match status" value="1"/>
</dbReference>
<dbReference type="FunFam" id="3.40.50.300:FF:000063">
    <property type="entry name" value="dynein heavy chain 6, axonemal"/>
    <property type="match status" value="1"/>
</dbReference>
<keyword evidence="17" id="KW-1185">Reference proteome</keyword>
<evidence type="ECO:0000256" key="8">
    <source>
        <dbReference type="ARBA" id="ARBA00023017"/>
    </source>
</evidence>
<dbReference type="FunFam" id="1.10.8.710:FF:000004">
    <property type="entry name" value="Dynein axonemal heavy chain 6"/>
    <property type="match status" value="1"/>
</dbReference>
<dbReference type="Gene3D" id="3.20.180.20">
    <property type="entry name" value="Dynein heavy chain, N-terminal domain 2"/>
    <property type="match status" value="1"/>
</dbReference>
<evidence type="ECO:0008006" key="18">
    <source>
        <dbReference type="Google" id="ProtNLM"/>
    </source>
</evidence>
<feature type="domain" description="Dynein heavy chain linker" evidence="14">
    <location>
        <begin position="802"/>
        <end position="1231"/>
    </location>
</feature>
<evidence type="ECO:0000256" key="4">
    <source>
        <dbReference type="ARBA" id="ARBA00022701"/>
    </source>
</evidence>
<name>A0AAW1UDI2_9CUCU</name>
<feature type="coiled-coil region" evidence="12">
    <location>
        <begin position="761"/>
        <end position="788"/>
    </location>
</feature>
<evidence type="ECO:0000256" key="1">
    <source>
        <dbReference type="ARBA" id="ARBA00004245"/>
    </source>
</evidence>
<feature type="compositionally biased region" description="Basic and acidic residues" evidence="13">
    <location>
        <begin position="12"/>
        <end position="23"/>
    </location>
</feature>
<dbReference type="Gene3D" id="1.10.8.710">
    <property type="match status" value="1"/>
</dbReference>
<feature type="domain" description="Dynein heavy chain hydrolytic ATP-binding dynein motor region" evidence="15">
    <location>
        <begin position="1365"/>
        <end position="1691"/>
    </location>
</feature>
<dbReference type="SUPFAM" id="SSF52540">
    <property type="entry name" value="P-loop containing nucleoside triphosphate hydrolases"/>
    <property type="match status" value="2"/>
</dbReference>
<dbReference type="InterPro" id="IPR035699">
    <property type="entry name" value="AAA_6"/>
</dbReference>
<dbReference type="GO" id="GO:0045505">
    <property type="term" value="F:dynein intermediate chain binding"/>
    <property type="evidence" value="ECO:0007669"/>
    <property type="project" value="InterPro"/>
</dbReference>
<keyword evidence="3" id="KW-0963">Cytoplasm</keyword>
<dbReference type="InterPro" id="IPR027417">
    <property type="entry name" value="P-loop_NTPase"/>
</dbReference>
<accession>A0AAW1UDI2</accession>
<evidence type="ECO:0000313" key="16">
    <source>
        <dbReference type="EMBL" id="KAK9878781.1"/>
    </source>
</evidence>
<dbReference type="PANTHER" id="PTHR45703">
    <property type="entry name" value="DYNEIN HEAVY CHAIN"/>
    <property type="match status" value="1"/>
</dbReference>